<proteinExistence type="predicted"/>
<dbReference type="Proteomes" id="UP000601435">
    <property type="component" value="Unassembled WGS sequence"/>
</dbReference>
<dbReference type="EMBL" id="CAJNJA010017065">
    <property type="protein sequence ID" value="CAE7393734.1"/>
    <property type="molecule type" value="Genomic_DNA"/>
</dbReference>
<feature type="region of interest" description="Disordered" evidence="1">
    <location>
        <begin position="122"/>
        <end position="152"/>
    </location>
</feature>
<accession>A0A812QLW6</accession>
<organism evidence="2 3">
    <name type="scientific">Symbiodinium necroappetens</name>
    <dbReference type="NCBI Taxonomy" id="1628268"/>
    <lineage>
        <taxon>Eukaryota</taxon>
        <taxon>Sar</taxon>
        <taxon>Alveolata</taxon>
        <taxon>Dinophyceae</taxon>
        <taxon>Suessiales</taxon>
        <taxon>Symbiodiniaceae</taxon>
        <taxon>Symbiodinium</taxon>
    </lineage>
</organism>
<comment type="caution">
    <text evidence="2">The sequence shown here is derived from an EMBL/GenBank/DDBJ whole genome shotgun (WGS) entry which is preliminary data.</text>
</comment>
<reference evidence="2" key="1">
    <citation type="submission" date="2021-02" db="EMBL/GenBank/DDBJ databases">
        <authorList>
            <person name="Dougan E. K."/>
            <person name="Rhodes N."/>
            <person name="Thang M."/>
            <person name="Chan C."/>
        </authorList>
    </citation>
    <scope>NUCLEOTIDE SEQUENCE</scope>
</reference>
<gene>
    <name evidence="2" type="ORF">SNEC2469_LOCUS10727</name>
</gene>
<dbReference type="AlphaFoldDB" id="A0A812QLW6"/>
<name>A0A812QLW6_9DINO</name>
<dbReference type="OrthoDB" id="415327at2759"/>
<evidence type="ECO:0000256" key="1">
    <source>
        <dbReference type="SAM" id="MobiDB-lite"/>
    </source>
</evidence>
<keyword evidence="3" id="KW-1185">Reference proteome</keyword>
<feature type="region of interest" description="Disordered" evidence="1">
    <location>
        <begin position="229"/>
        <end position="248"/>
    </location>
</feature>
<feature type="region of interest" description="Disordered" evidence="1">
    <location>
        <begin position="168"/>
        <end position="190"/>
    </location>
</feature>
<evidence type="ECO:0000313" key="2">
    <source>
        <dbReference type="EMBL" id="CAE7393734.1"/>
    </source>
</evidence>
<protein>
    <submittedName>
        <fullName evidence="2">Uncharacterized protein</fullName>
    </submittedName>
</protein>
<sequence>MPSSDRHNDIDINMPMQVKFVINFGRKRFACNLEMGRFDLQLTTLMSTLSVLEHCSNAAGEESEAAFMQCQIEQLNSIRHAVLKSARKMPIEEAAAPTGTESNGTLVYRPTTEETAALDNNFSQEVSGNEPVRNAKPVPEPKEAHPKKTASKFGNFKLLKAVQDMVKMRGSSKRDGVKKMRATGHSFPLPRQPIRKVDEEVYDSDEEGLDLDSDDDTVCLPHNVVPADTSSKAYTGRNGHELPLSNRSANRGKVTPVVSFTSGF</sequence>
<evidence type="ECO:0000313" key="3">
    <source>
        <dbReference type="Proteomes" id="UP000601435"/>
    </source>
</evidence>